<dbReference type="eggNOG" id="COG4392">
    <property type="taxonomic scope" value="Bacteria"/>
</dbReference>
<evidence type="ECO:0000256" key="1">
    <source>
        <dbReference type="SAM" id="Phobius"/>
    </source>
</evidence>
<sequence length="105" mass="11674">MDKNFIIALIGMFIVTYIPRMLPAVGLSRLKLPGWFIEFLEYIPVAVLAALLFPSILVQNGHVELNLNNHYLIASIPAFAAAIFKRSLFIPVIVGLAAYIILSYV</sequence>
<dbReference type="Pfam" id="PF05437">
    <property type="entry name" value="AzlD"/>
    <property type="match status" value="1"/>
</dbReference>
<protein>
    <submittedName>
        <fullName evidence="2">Branched-chain amino acid transport</fullName>
    </submittedName>
</protein>
<dbReference type="AlphaFoldDB" id="F3ZYN1"/>
<feature type="transmembrane region" description="Helical" evidence="1">
    <location>
        <begin position="78"/>
        <end position="102"/>
    </location>
</feature>
<reference evidence="2 3" key="2">
    <citation type="journal article" date="2011" name="Stand. Genomic Sci.">
        <title>Complete genome sequence of Mahella australiensis type strain (50-1 BON).</title>
        <authorList>
            <person name="Sikorski J."/>
            <person name="Teshima H."/>
            <person name="Nolan M."/>
            <person name="Lucas S."/>
            <person name="Hammon N."/>
            <person name="Deshpande S."/>
            <person name="Cheng J.F."/>
            <person name="Pitluck S."/>
            <person name="Liolios K."/>
            <person name="Pagani I."/>
            <person name="Ivanova N."/>
            <person name="Huntemann M."/>
            <person name="Mavromatis K."/>
            <person name="Ovchinikova G."/>
            <person name="Pati A."/>
            <person name="Tapia R."/>
            <person name="Han C."/>
            <person name="Goodwin L."/>
            <person name="Chen A."/>
            <person name="Palaniappan K."/>
            <person name="Land M."/>
            <person name="Hauser L."/>
            <person name="Ngatchou-Djao O.D."/>
            <person name="Rohde M."/>
            <person name="Pukall R."/>
            <person name="Spring S."/>
            <person name="Abt B."/>
            <person name="Goker M."/>
            <person name="Detter J.C."/>
            <person name="Woyke T."/>
            <person name="Bristow J."/>
            <person name="Markowitz V."/>
            <person name="Hugenholtz P."/>
            <person name="Eisen J.A."/>
            <person name="Kyrpides N.C."/>
            <person name="Klenk H.P."/>
            <person name="Lapidus A."/>
        </authorList>
    </citation>
    <scope>NUCLEOTIDE SEQUENCE [LARGE SCALE GENOMIC DNA]</scope>
    <source>
        <strain evidence="3">DSM 15567 / CIP 107919 / 50-1 BON</strain>
    </source>
</reference>
<dbReference type="STRING" id="697281.Mahau_2663"/>
<dbReference type="RefSeq" id="WP_013782222.1">
    <property type="nucleotide sequence ID" value="NC_015520.1"/>
</dbReference>
<accession>F3ZYN1</accession>
<feature type="transmembrane region" description="Helical" evidence="1">
    <location>
        <begin position="6"/>
        <end position="27"/>
    </location>
</feature>
<dbReference type="InterPro" id="IPR008407">
    <property type="entry name" value="Brnchd-chn_aa_trnsp_AzlD"/>
</dbReference>
<dbReference type="Proteomes" id="UP000008457">
    <property type="component" value="Chromosome"/>
</dbReference>
<dbReference type="HOGENOM" id="CLU_157896_0_1_9"/>
<keyword evidence="1" id="KW-0812">Transmembrane</keyword>
<dbReference type="OrthoDB" id="9811308at2"/>
<keyword evidence="3" id="KW-1185">Reference proteome</keyword>
<keyword evidence="1" id="KW-1133">Transmembrane helix</keyword>
<evidence type="ECO:0000313" key="2">
    <source>
        <dbReference type="EMBL" id="AEE97799.1"/>
    </source>
</evidence>
<dbReference type="EMBL" id="CP002360">
    <property type="protein sequence ID" value="AEE97799.1"/>
    <property type="molecule type" value="Genomic_DNA"/>
</dbReference>
<organism evidence="2 3">
    <name type="scientific">Mahella australiensis (strain DSM 15567 / CIP 107919 / 50-1 BON)</name>
    <dbReference type="NCBI Taxonomy" id="697281"/>
    <lineage>
        <taxon>Bacteria</taxon>
        <taxon>Bacillati</taxon>
        <taxon>Bacillota</taxon>
        <taxon>Clostridia</taxon>
        <taxon>Thermoanaerobacterales</taxon>
        <taxon>Thermoanaerobacterales Family IV. Incertae Sedis</taxon>
        <taxon>Mahella</taxon>
    </lineage>
</organism>
<name>F3ZYN1_MAHA5</name>
<feature type="transmembrane region" description="Helical" evidence="1">
    <location>
        <begin position="39"/>
        <end position="58"/>
    </location>
</feature>
<keyword evidence="1" id="KW-0472">Membrane</keyword>
<dbReference type="KEGG" id="mas:Mahau_2663"/>
<evidence type="ECO:0000313" key="3">
    <source>
        <dbReference type="Proteomes" id="UP000008457"/>
    </source>
</evidence>
<gene>
    <name evidence="2" type="ordered locus">Mahau_2663</name>
</gene>
<reference evidence="3" key="1">
    <citation type="submission" date="2010-11" db="EMBL/GenBank/DDBJ databases">
        <title>The complete genome of Mahella australiensis DSM 15567.</title>
        <authorList>
            <consortium name="US DOE Joint Genome Institute (JGI-PGF)"/>
            <person name="Lucas S."/>
            <person name="Copeland A."/>
            <person name="Lapidus A."/>
            <person name="Bruce D."/>
            <person name="Goodwin L."/>
            <person name="Pitluck S."/>
            <person name="Kyrpides N."/>
            <person name="Mavromatis K."/>
            <person name="Pagani I."/>
            <person name="Ivanova N."/>
            <person name="Teshima H."/>
            <person name="Brettin T."/>
            <person name="Detter J.C."/>
            <person name="Han C."/>
            <person name="Tapia R."/>
            <person name="Land M."/>
            <person name="Hauser L."/>
            <person name="Markowitz V."/>
            <person name="Cheng J.-F."/>
            <person name="Hugenholtz P."/>
            <person name="Woyke T."/>
            <person name="Wu D."/>
            <person name="Spring S."/>
            <person name="Pukall R."/>
            <person name="Steenblock K."/>
            <person name="Schneider S."/>
            <person name="Klenk H.-P."/>
            <person name="Eisen J.A."/>
        </authorList>
    </citation>
    <scope>NUCLEOTIDE SEQUENCE [LARGE SCALE GENOMIC DNA]</scope>
    <source>
        <strain evidence="3">DSM 15567 / CIP 107919 / 50-1 BON</strain>
    </source>
</reference>
<proteinExistence type="predicted"/>